<dbReference type="AlphaFoldDB" id="A0A1Z1FBD8"/>
<feature type="chain" id="PRO_5011550772" evidence="1">
    <location>
        <begin position="21"/>
        <end position="455"/>
    </location>
</feature>
<keyword evidence="1" id="KW-0732">Signal</keyword>
<organism evidence="2 3">
    <name type="scientific">Croceicoccus marinus</name>
    <dbReference type="NCBI Taxonomy" id="450378"/>
    <lineage>
        <taxon>Bacteria</taxon>
        <taxon>Pseudomonadati</taxon>
        <taxon>Pseudomonadota</taxon>
        <taxon>Alphaproteobacteria</taxon>
        <taxon>Sphingomonadales</taxon>
        <taxon>Erythrobacteraceae</taxon>
        <taxon>Croceicoccus</taxon>
    </lineage>
</organism>
<dbReference type="KEGG" id="cman:A9D14_07860"/>
<name>A0A1Z1FBD8_9SPHN</name>
<dbReference type="RefSeq" id="WP_066844954.1">
    <property type="nucleotide sequence ID" value="NZ_CP019602.1"/>
</dbReference>
<accession>A0A1Z1FBD8</accession>
<evidence type="ECO:0000313" key="3">
    <source>
        <dbReference type="Proteomes" id="UP000195807"/>
    </source>
</evidence>
<dbReference type="OrthoDB" id="7325958at2"/>
<gene>
    <name evidence="2" type="ORF">A9D14_07860</name>
</gene>
<sequence length="455" mass="48629">MKRSVSHVAMALALTLGVTAVGGVSAPAYAQKKQEKESSLEISEAFQPHAIAIQESVNGTADNPELKAASDQAMTALNNTLSADDDAARAAAQSQLEAARARVDQLMGGVTAKMAAARPTITTPDDRLFFGQMELNVGQKMADFSMQNSGINQMIDSGKLPAEELPRYHYFAGQTAFNAQDYAKARTALQQAVDGGYTESNAEKLLVDAYFRDDMTAEGLTKLRSMIDARQAAGQPVPEGWAFDGLAASVNQGQTAQAYDWGLLTLQTDSRQQARNQAYKIVEVYTPNFSDEEQLDLLRLMARDNGITDNRQALAYIELMQPLRRPGEAKTFTDSSTQLPTGNSMVTEAARVGADRYDQTLRELDADAASATGDGALAVADTYLGYGKAAEAEAMYRKALETGAADKAKAQMGLGIALADQGKMAEAKQAFGEITGGNRASLAKAWIAYADMKAG</sequence>
<evidence type="ECO:0000313" key="2">
    <source>
        <dbReference type="EMBL" id="ARU16129.1"/>
    </source>
</evidence>
<dbReference type="Gene3D" id="1.25.40.10">
    <property type="entry name" value="Tetratricopeptide repeat domain"/>
    <property type="match status" value="1"/>
</dbReference>
<dbReference type="Proteomes" id="UP000195807">
    <property type="component" value="Chromosome"/>
</dbReference>
<keyword evidence="3" id="KW-1185">Reference proteome</keyword>
<dbReference type="SUPFAM" id="SSF48452">
    <property type="entry name" value="TPR-like"/>
    <property type="match status" value="1"/>
</dbReference>
<proteinExistence type="predicted"/>
<evidence type="ECO:0000256" key="1">
    <source>
        <dbReference type="SAM" id="SignalP"/>
    </source>
</evidence>
<dbReference type="EMBL" id="CP019602">
    <property type="protein sequence ID" value="ARU16129.1"/>
    <property type="molecule type" value="Genomic_DNA"/>
</dbReference>
<protein>
    <submittedName>
        <fullName evidence="2">Uncharacterized protein</fullName>
    </submittedName>
</protein>
<reference evidence="2 3" key="1">
    <citation type="submission" date="2017-01" db="EMBL/GenBank/DDBJ databases">
        <title>Complete genome sequence of esterase-producing bacterium Croceicoccus marinus E4A9.</title>
        <authorList>
            <person name="Wu Y.-H."/>
            <person name="Cheng H."/>
            <person name="Xu L."/>
            <person name="Huo Y.-Y."/>
            <person name="Wang C.-S."/>
            <person name="Xu X.-W."/>
        </authorList>
    </citation>
    <scope>NUCLEOTIDE SEQUENCE [LARGE SCALE GENOMIC DNA]</scope>
    <source>
        <strain evidence="2 3">E4A9</strain>
    </source>
</reference>
<dbReference type="InterPro" id="IPR011990">
    <property type="entry name" value="TPR-like_helical_dom_sf"/>
</dbReference>
<feature type="signal peptide" evidence="1">
    <location>
        <begin position="1"/>
        <end position="20"/>
    </location>
</feature>
<dbReference type="STRING" id="450378.GCA_001661675_01574"/>